<name>A0ACD5UX04_AVESA</name>
<reference evidence="1" key="1">
    <citation type="submission" date="2021-05" db="EMBL/GenBank/DDBJ databases">
        <authorList>
            <person name="Scholz U."/>
            <person name="Mascher M."/>
            <person name="Fiebig A."/>
        </authorList>
    </citation>
    <scope>NUCLEOTIDE SEQUENCE [LARGE SCALE GENOMIC DNA]</scope>
</reference>
<accession>A0ACD5UX04</accession>
<dbReference type="EnsemblPlants" id="AVESA.00010b.r2.2DG0329610.1">
    <property type="protein sequence ID" value="AVESA.00010b.r2.2DG0329610.1.CDS.1"/>
    <property type="gene ID" value="AVESA.00010b.r2.2DG0329610"/>
</dbReference>
<evidence type="ECO:0000313" key="2">
    <source>
        <dbReference type="Proteomes" id="UP001732700"/>
    </source>
</evidence>
<protein>
    <submittedName>
        <fullName evidence="1">Uncharacterized protein</fullName>
    </submittedName>
</protein>
<organism evidence="1 2">
    <name type="scientific">Avena sativa</name>
    <name type="common">Oat</name>
    <dbReference type="NCBI Taxonomy" id="4498"/>
    <lineage>
        <taxon>Eukaryota</taxon>
        <taxon>Viridiplantae</taxon>
        <taxon>Streptophyta</taxon>
        <taxon>Embryophyta</taxon>
        <taxon>Tracheophyta</taxon>
        <taxon>Spermatophyta</taxon>
        <taxon>Magnoliopsida</taxon>
        <taxon>Liliopsida</taxon>
        <taxon>Poales</taxon>
        <taxon>Poaceae</taxon>
        <taxon>BOP clade</taxon>
        <taxon>Pooideae</taxon>
        <taxon>Poodae</taxon>
        <taxon>Poeae</taxon>
        <taxon>Poeae Chloroplast Group 1 (Aveneae type)</taxon>
        <taxon>Aveninae</taxon>
        <taxon>Avena</taxon>
    </lineage>
</organism>
<sequence length="806" mass="87969">MPLFLFLLTALLSLHAPASSATTDTISSTQPLLSGDKLVSPNGRYALGFFQTGSESNCWYMGIWFNTVPKFTSVWVANRDSPIRQNTTSLELTISPDGNLVILDRFANTIIWSAQPTTTANGTIAVLLNSGNLILHSSSDPSAILWQSFDYPTDTFLPGAKLGWDKATGLNRRLVSWKNLVDQATGVYREELDPGGVDQYLLTPLNSSVPYWSSGAWNGKYFALMPEMSSGYFVNFTFVNNDQEKYFMYSLYEESMVIRNYLDASGQAKTNVWLEGSQSWMMVYAQPKAQCDVYAACGPSTVCNENALPSCSCMKGFSVRSPQDWDLEDRTGGCLRNTPLDCSNGSTGSSDKFYSMTCVRLPQNDRSMQASASSGECEQVCLTDCSCTAYSFGISGCSIWHDELVNTRQLQCSDTSSVDGGTLYLRLAAREFPSQHVIRSKGFIFGVIFGVTAAALVLLAAVLTLILLVWRRNRRKLSGGTLNKAPGSNGIAAFGYADLQRATKNFSEKLGGGSFGCVFKGSLSDSTAIAVKRLDHANQGEKQFRAEVSSIGIIHHINLVRLIGFCCEGSRRLLVYEHMPNRSLDLHLFQSSNATMPWRTRYQIALGVARGLAYLHGSCQDCIIHCDIKPENILLDASFAPKIADFGMAKLLGRDFSRVLTTVRGTAGYLAPEWISGVAVTTKVDVYSFGMVLLEIISGRRNSSAPCSCGADYGVYFPVHAACKLLEGASSIGSLVDHMLHGDVNLDEAERACKVACWCIQDSESDRPTMAEVVQILEGLAEVSVPPMPRLLQAMSDTGSSHSTCF</sequence>
<keyword evidence="2" id="KW-1185">Reference proteome</keyword>
<proteinExistence type="predicted"/>
<dbReference type="Proteomes" id="UP001732700">
    <property type="component" value="Chromosome 2D"/>
</dbReference>
<evidence type="ECO:0000313" key="1">
    <source>
        <dbReference type="EnsemblPlants" id="AVESA.00010b.r2.2DG0329610.1.CDS.1"/>
    </source>
</evidence>
<reference evidence="1" key="2">
    <citation type="submission" date="2025-09" db="UniProtKB">
        <authorList>
            <consortium name="EnsemblPlants"/>
        </authorList>
    </citation>
    <scope>IDENTIFICATION</scope>
</reference>